<evidence type="ECO:0000313" key="1">
    <source>
        <dbReference type="EMBL" id="VFU33438.1"/>
    </source>
</evidence>
<reference evidence="1" key="1">
    <citation type="submission" date="2019-03" db="EMBL/GenBank/DDBJ databases">
        <authorList>
            <person name="Mank J."/>
            <person name="Almeida P."/>
        </authorList>
    </citation>
    <scope>NUCLEOTIDE SEQUENCE</scope>
    <source>
        <strain evidence="1">78183</strain>
    </source>
</reference>
<name>A0A6N2KZP6_SALVM</name>
<dbReference type="EMBL" id="CAADRP010000890">
    <property type="protein sequence ID" value="VFU33438.1"/>
    <property type="molecule type" value="Genomic_DNA"/>
</dbReference>
<organism evidence="1">
    <name type="scientific">Salix viminalis</name>
    <name type="common">Common osier</name>
    <name type="synonym">Basket willow</name>
    <dbReference type="NCBI Taxonomy" id="40686"/>
    <lineage>
        <taxon>Eukaryota</taxon>
        <taxon>Viridiplantae</taxon>
        <taxon>Streptophyta</taxon>
        <taxon>Embryophyta</taxon>
        <taxon>Tracheophyta</taxon>
        <taxon>Spermatophyta</taxon>
        <taxon>Magnoliopsida</taxon>
        <taxon>eudicotyledons</taxon>
        <taxon>Gunneridae</taxon>
        <taxon>Pentapetalae</taxon>
        <taxon>rosids</taxon>
        <taxon>fabids</taxon>
        <taxon>Malpighiales</taxon>
        <taxon>Salicaceae</taxon>
        <taxon>Saliceae</taxon>
        <taxon>Salix</taxon>
    </lineage>
</organism>
<protein>
    <submittedName>
        <fullName evidence="1">Uncharacterized protein</fullName>
    </submittedName>
</protein>
<dbReference type="AlphaFoldDB" id="A0A6N2KZP6"/>
<gene>
    <name evidence="1" type="ORF">SVIM_LOCUS152691</name>
</gene>
<sequence length="70" mass="8420">MKLFYIFLLFDIICRQRKTRFILLTSCNLLFTNGNGVLLMRESKCVLRRSCLLLVRALCGRWMNWTKQFL</sequence>
<accession>A0A6N2KZP6</accession>
<proteinExistence type="predicted"/>